<reference evidence="1 2" key="1">
    <citation type="submission" date="2015-08" db="EMBL/GenBank/DDBJ databases">
        <title>Next Generation Sequencing and Analysis of the Genome of Puccinia sorghi L Schw, the Causal Agent of Maize Common Rust.</title>
        <authorList>
            <person name="Rochi L."/>
            <person name="Burguener G."/>
            <person name="Darino M."/>
            <person name="Turjanski A."/>
            <person name="Kreff E."/>
            <person name="Dieguez M.J."/>
            <person name="Sacco F."/>
        </authorList>
    </citation>
    <scope>NUCLEOTIDE SEQUENCE [LARGE SCALE GENOMIC DNA]</scope>
    <source>
        <strain evidence="1 2">RO10H11247</strain>
    </source>
</reference>
<dbReference type="EMBL" id="LAVV01009706">
    <property type="protein sequence ID" value="KNZ50127.1"/>
    <property type="molecule type" value="Genomic_DNA"/>
</dbReference>
<accession>A0A0L6UPD9</accession>
<keyword evidence="2" id="KW-1185">Reference proteome</keyword>
<sequence length="51" mass="5756">MAEQRVPALKHLPAAAIMPNAGNGFRQVMLKTALETIPQLMEENHSIWMLR</sequence>
<evidence type="ECO:0000313" key="2">
    <source>
        <dbReference type="Proteomes" id="UP000037035"/>
    </source>
</evidence>
<proteinExistence type="predicted"/>
<dbReference type="Proteomes" id="UP000037035">
    <property type="component" value="Unassembled WGS sequence"/>
</dbReference>
<dbReference type="VEuPathDB" id="FungiDB:VP01_4584g1"/>
<protein>
    <submittedName>
        <fullName evidence="1">Uncharacterized protein</fullName>
    </submittedName>
</protein>
<evidence type="ECO:0000313" key="1">
    <source>
        <dbReference type="EMBL" id="KNZ50127.1"/>
    </source>
</evidence>
<comment type="caution">
    <text evidence="1">The sequence shown here is derived from an EMBL/GenBank/DDBJ whole genome shotgun (WGS) entry which is preliminary data.</text>
</comment>
<name>A0A0L6UPD9_9BASI</name>
<organism evidence="1 2">
    <name type="scientific">Puccinia sorghi</name>
    <dbReference type="NCBI Taxonomy" id="27349"/>
    <lineage>
        <taxon>Eukaryota</taxon>
        <taxon>Fungi</taxon>
        <taxon>Dikarya</taxon>
        <taxon>Basidiomycota</taxon>
        <taxon>Pucciniomycotina</taxon>
        <taxon>Pucciniomycetes</taxon>
        <taxon>Pucciniales</taxon>
        <taxon>Pucciniaceae</taxon>
        <taxon>Puccinia</taxon>
    </lineage>
</organism>
<gene>
    <name evidence="1" type="ORF">VP01_4584g1</name>
</gene>
<dbReference type="AlphaFoldDB" id="A0A0L6UPD9"/>